<evidence type="ECO:0000313" key="2">
    <source>
        <dbReference type="EMBL" id="QXJ20224.1"/>
    </source>
</evidence>
<feature type="domain" description="Xylose isomerase-like TIM barrel" evidence="1">
    <location>
        <begin position="90"/>
        <end position="268"/>
    </location>
</feature>
<proteinExistence type="predicted"/>
<protein>
    <submittedName>
        <fullName evidence="2">TIM barrel protein</fullName>
    </submittedName>
</protein>
<accession>A0ABX8QPZ0</accession>
<keyword evidence="3" id="KW-1185">Reference proteome</keyword>
<gene>
    <name evidence="2" type="ORF">AGRA3207_000897</name>
</gene>
<dbReference type="InterPro" id="IPR013022">
    <property type="entry name" value="Xyl_isomerase-like_TIM-brl"/>
</dbReference>
<dbReference type="PANTHER" id="PTHR12110">
    <property type="entry name" value="HYDROXYPYRUVATE ISOMERASE"/>
    <property type="match status" value="1"/>
</dbReference>
<dbReference type="InterPro" id="IPR036237">
    <property type="entry name" value="Xyl_isomerase-like_sf"/>
</dbReference>
<dbReference type="EMBL" id="CP059572">
    <property type="protein sequence ID" value="QXJ20224.1"/>
    <property type="molecule type" value="Genomic_DNA"/>
</dbReference>
<dbReference type="SUPFAM" id="SSF51658">
    <property type="entry name" value="Xylose isomerase-like"/>
    <property type="match status" value="1"/>
</dbReference>
<dbReference type="RefSeq" id="WP_231333282.1">
    <property type="nucleotide sequence ID" value="NZ_CP059572.1"/>
</dbReference>
<organism evidence="2 3">
    <name type="scientific">Actinomadura graeca</name>
    <dbReference type="NCBI Taxonomy" id="2750812"/>
    <lineage>
        <taxon>Bacteria</taxon>
        <taxon>Bacillati</taxon>
        <taxon>Actinomycetota</taxon>
        <taxon>Actinomycetes</taxon>
        <taxon>Streptosporangiales</taxon>
        <taxon>Thermomonosporaceae</taxon>
        <taxon>Actinomadura</taxon>
    </lineage>
</organism>
<evidence type="ECO:0000259" key="1">
    <source>
        <dbReference type="Pfam" id="PF01261"/>
    </source>
</evidence>
<evidence type="ECO:0000313" key="3">
    <source>
        <dbReference type="Proteomes" id="UP001049518"/>
    </source>
</evidence>
<dbReference type="PANTHER" id="PTHR12110:SF41">
    <property type="entry name" value="INOSOSE DEHYDRATASE"/>
    <property type="match status" value="1"/>
</dbReference>
<dbReference type="Gene3D" id="3.20.20.150">
    <property type="entry name" value="Divalent-metal-dependent TIM barrel enzymes"/>
    <property type="match status" value="1"/>
</dbReference>
<name>A0ABX8QPZ0_9ACTN</name>
<dbReference type="Pfam" id="PF01261">
    <property type="entry name" value="AP_endonuc_2"/>
    <property type="match status" value="1"/>
</dbReference>
<sequence length="287" mass="29949">MIAAGRVAAAPISWGVCEVPGWGHQLAARRVLAEMRDLGVAATEFGPDGFLPADPAERSALLGAYGLRPVGGFVPLVLHDPGRDPLPGLARALDSFGDAAVVVLAAATGRDGYDARPVLDGRQWTALLANLGRAARHAAGRGHRAVLHPHVGTVVERREEVERVLDGSDIGLCLDTGHLLIGGTDPLALARSAPDRIAHVHLKDVDAALARAVRTGGTGYTAAVRDGIYRPLGRGDIDIAGIIGALEDAGYGGWYVLEQDMVLTTDPAPDAGPRDDVRACLEFLEAA</sequence>
<reference evidence="2" key="1">
    <citation type="submission" date="2020-07" db="EMBL/GenBank/DDBJ databases">
        <authorList>
            <person name="Tarantini F.S."/>
            <person name="Hong K.W."/>
            <person name="Chan K.G."/>
        </authorList>
    </citation>
    <scope>NUCLEOTIDE SEQUENCE</scope>
    <source>
        <strain evidence="2">32-07</strain>
    </source>
</reference>
<dbReference type="InterPro" id="IPR050312">
    <property type="entry name" value="IolE/XylAMocC-like"/>
</dbReference>
<dbReference type="Proteomes" id="UP001049518">
    <property type="component" value="Chromosome"/>
</dbReference>